<dbReference type="Gene3D" id="3.40.50.10140">
    <property type="entry name" value="Toll/interleukin-1 receptor homology (TIR) domain"/>
    <property type="match status" value="1"/>
</dbReference>
<protein>
    <submittedName>
        <fullName evidence="3">Disease resistance protein (TIR-NBS-LRR class)</fullName>
    </submittedName>
</protein>
<dbReference type="PRINTS" id="PR00364">
    <property type="entry name" value="DISEASERSIST"/>
</dbReference>
<dbReference type="Proteomes" id="UP000236291">
    <property type="component" value="Unassembled WGS sequence"/>
</dbReference>
<accession>A0A2K3LZ27</accession>
<evidence type="ECO:0000259" key="2">
    <source>
        <dbReference type="PROSITE" id="PS50104"/>
    </source>
</evidence>
<dbReference type="STRING" id="57577.A0A2K3LZ27"/>
<gene>
    <name evidence="3" type="ORF">L195_g039845</name>
</gene>
<dbReference type="FunFam" id="3.40.50.10140:FF:000007">
    <property type="entry name" value="Disease resistance protein (TIR-NBS-LRR class)"/>
    <property type="match status" value="1"/>
</dbReference>
<dbReference type="GO" id="GO:0006952">
    <property type="term" value="P:defense response"/>
    <property type="evidence" value="ECO:0007669"/>
    <property type="project" value="InterPro"/>
</dbReference>
<dbReference type="Pfam" id="PF01582">
    <property type="entry name" value="TIR"/>
    <property type="match status" value="1"/>
</dbReference>
<evidence type="ECO:0000313" key="3">
    <source>
        <dbReference type="EMBL" id="PNX83797.1"/>
    </source>
</evidence>
<proteinExistence type="predicted"/>
<evidence type="ECO:0000256" key="1">
    <source>
        <dbReference type="ARBA" id="ARBA00023027"/>
    </source>
</evidence>
<dbReference type="PROSITE" id="PS50104">
    <property type="entry name" value="TIR"/>
    <property type="match status" value="1"/>
</dbReference>
<dbReference type="GO" id="GO:0043531">
    <property type="term" value="F:ADP binding"/>
    <property type="evidence" value="ECO:0007669"/>
    <property type="project" value="InterPro"/>
</dbReference>
<keyword evidence="1" id="KW-0520">NAD</keyword>
<dbReference type="GO" id="GO:0007165">
    <property type="term" value="P:signal transduction"/>
    <property type="evidence" value="ECO:0007669"/>
    <property type="project" value="InterPro"/>
</dbReference>
<dbReference type="InterPro" id="IPR035897">
    <property type="entry name" value="Toll_tir_struct_dom_sf"/>
</dbReference>
<dbReference type="Pfam" id="PF00931">
    <property type="entry name" value="NB-ARC"/>
    <property type="match status" value="1"/>
</dbReference>
<dbReference type="SUPFAM" id="SSF52540">
    <property type="entry name" value="P-loop containing nucleoside triphosphate hydrolases"/>
    <property type="match status" value="1"/>
</dbReference>
<evidence type="ECO:0000313" key="4">
    <source>
        <dbReference type="Proteomes" id="UP000236291"/>
    </source>
</evidence>
<dbReference type="PANTHER" id="PTHR11017">
    <property type="entry name" value="LEUCINE-RICH REPEAT-CONTAINING PROTEIN"/>
    <property type="match status" value="1"/>
</dbReference>
<comment type="caution">
    <text evidence="3">The sequence shown here is derived from an EMBL/GenBank/DDBJ whole genome shotgun (WGS) entry which is preliminary data.</text>
</comment>
<feature type="non-terminal residue" evidence="3">
    <location>
        <position position="378"/>
    </location>
</feature>
<dbReference type="InterPro" id="IPR000157">
    <property type="entry name" value="TIR_dom"/>
</dbReference>
<dbReference type="SUPFAM" id="SSF52200">
    <property type="entry name" value="Toll/Interleukin receptor TIR domain"/>
    <property type="match status" value="1"/>
</dbReference>
<sequence length="378" mass="43396">DALLSLRTFVLQPFRALLSRLSFSNLRQGVEASNSAMDNNNYQSYKYDVFISFRGPDTRNTFVDHLYAHLTSKGIFAFKDDKRLEKGESLSPQLLQAIKNSRISIVVFSERYAESTWCLEEMATIAQCRKDLKQTVFPVFYDIDPSLVRKQTGVYENAFLSHMKKFKHDHNKVLRWSRAMVDLTEVVGWDVRNKPEFREIKNIVQEVIKLLGHKFSGFAEDLIGIQPRVEELESLLKLNSKDDEFRAIGIWGMAGIGKTTLASVLYDRVSYQFNASCFIENVSKIYKDGGATAVKKQILRQTIDEKNLETYSPSEISGIVHKRLRNRKFLVVLDNVDLLEQVEELTINPELLGKGSRMIITTRDMHILRVFGARLPIS</sequence>
<reference evidence="3 4" key="2">
    <citation type="journal article" date="2017" name="Front. Plant Sci.">
        <title>Gene Classification and Mining of Molecular Markers Useful in Red Clover (Trifolium pratense) Breeding.</title>
        <authorList>
            <person name="Istvanek J."/>
            <person name="Dluhosova J."/>
            <person name="Dluhos P."/>
            <person name="Patkova L."/>
            <person name="Nedelnik J."/>
            <person name="Repkova J."/>
        </authorList>
    </citation>
    <scope>NUCLEOTIDE SEQUENCE [LARGE SCALE GENOMIC DNA]</scope>
    <source>
        <strain evidence="4">cv. Tatra</strain>
        <tissue evidence="3">Young leaves</tissue>
    </source>
</reference>
<dbReference type="PANTHER" id="PTHR11017:SF290">
    <property type="entry name" value="ADP-RIBOSYL CYCLASE_CYCLIC ADP-RIBOSE HYDROLASE"/>
    <property type="match status" value="1"/>
</dbReference>
<name>A0A2K3LZ27_TRIPR</name>
<feature type="non-terminal residue" evidence="3">
    <location>
        <position position="1"/>
    </location>
</feature>
<feature type="domain" description="TIR" evidence="2">
    <location>
        <begin position="45"/>
        <end position="211"/>
    </location>
</feature>
<organism evidence="3 4">
    <name type="scientific">Trifolium pratense</name>
    <name type="common">Red clover</name>
    <dbReference type="NCBI Taxonomy" id="57577"/>
    <lineage>
        <taxon>Eukaryota</taxon>
        <taxon>Viridiplantae</taxon>
        <taxon>Streptophyta</taxon>
        <taxon>Embryophyta</taxon>
        <taxon>Tracheophyta</taxon>
        <taxon>Spermatophyta</taxon>
        <taxon>Magnoliopsida</taxon>
        <taxon>eudicotyledons</taxon>
        <taxon>Gunneridae</taxon>
        <taxon>Pentapetalae</taxon>
        <taxon>rosids</taxon>
        <taxon>fabids</taxon>
        <taxon>Fabales</taxon>
        <taxon>Fabaceae</taxon>
        <taxon>Papilionoideae</taxon>
        <taxon>50 kb inversion clade</taxon>
        <taxon>NPAAA clade</taxon>
        <taxon>Hologalegina</taxon>
        <taxon>IRL clade</taxon>
        <taxon>Trifolieae</taxon>
        <taxon>Trifolium</taxon>
    </lineage>
</organism>
<reference evidence="3 4" key="1">
    <citation type="journal article" date="2014" name="Am. J. Bot.">
        <title>Genome assembly and annotation for red clover (Trifolium pratense; Fabaceae).</title>
        <authorList>
            <person name="Istvanek J."/>
            <person name="Jaros M."/>
            <person name="Krenek A."/>
            <person name="Repkova J."/>
        </authorList>
    </citation>
    <scope>NUCLEOTIDE SEQUENCE [LARGE SCALE GENOMIC DNA]</scope>
    <source>
        <strain evidence="4">cv. Tatra</strain>
        <tissue evidence="3">Young leaves</tissue>
    </source>
</reference>
<dbReference type="Gene3D" id="3.40.50.300">
    <property type="entry name" value="P-loop containing nucleotide triphosphate hydrolases"/>
    <property type="match status" value="1"/>
</dbReference>
<dbReference type="SMART" id="SM00255">
    <property type="entry name" value="TIR"/>
    <property type="match status" value="1"/>
</dbReference>
<dbReference type="AlphaFoldDB" id="A0A2K3LZ27"/>
<dbReference type="InterPro" id="IPR027417">
    <property type="entry name" value="P-loop_NTPase"/>
</dbReference>
<dbReference type="InterPro" id="IPR002182">
    <property type="entry name" value="NB-ARC"/>
</dbReference>
<dbReference type="EMBL" id="ASHM01044930">
    <property type="protein sequence ID" value="PNX83797.1"/>
    <property type="molecule type" value="Genomic_DNA"/>
</dbReference>
<dbReference type="InterPro" id="IPR044974">
    <property type="entry name" value="Disease_R_plants"/>
</dbReference>